<sequence>MVMKHFIHRILPLLVLLGTGASLLKADEPT</sequence>
<organism evidence="1">
    <name type="scientific">marine metagenome</name>
    <dbReference type="NCBI Taxonomy" id="408172"/>
    <lineage>
        <taxon>unclassified sequences</taxon>
        <taxon>metagenomes</taxon>
        <taxon>ecological metagenomes</taxon>
    </lineage>
</organism>
<protein>
    <submittedName>
        <fullName evidence="1">Uncharacterized protein</fullName>
    </submittedName>
</protein>
<proteinExistence type="predicted"/>
<evidence type="ECO:0000313" key="1">
    <source>
        <dbReference type="EMBL" id="SVB79275.1"/>
    </source>
</evidence>
<dbReference type="EMBL" id="UINC01057760">
    <property type="protein sequence ID" value="SVB79275.1"/>
    <property type="molecule type" value="Genomic_DNA"/>
</dbReference>
<dbReference type="AlphaFoldDB" id="A0A382GWN6"/>
<reference evidence="1" key="1">
    <citation type="submission" date="2018-05" db="EMBL/GenBank/DDBJ databases">
        <authorList>
            <person name="Lanie J.A."/>
            <person name="Ng W.-L."/>
            <person name="Kazmierczak K.M."/>
            <person name="Andrzejewski T.M."/>
            <person name="Davidsen T.M."/>
            <person name="Wayne K.J."/>
            <person name="Tettelin H."/>
            <person name="Glass J.I."/>
            <person name="Rusch D."/>
            <person name="Podicherti R."/>
            <person name="Tsui H.-C.T."/>
            <person name="Winkler M.E."/>
        </authorList>
    </citation>
    <scope>NUCLEOTIDE SEQUENCE</scope>
</reference>
<name>A0A382GWN6_9ZZZZ</name>
<feature type="non-terminal residue" evidence="1">
    <location>
        <position position="30"/>
    </location>
</feature>
<accession>A0A382GWN6</accession>
<gene>
    <name evidence="1" type="ORF">METZ01_LOCUS232129</name>
</gene>